<comment type="caution">
    <text evidence="3">Lacks conserved residue(s) required for the propagation of feature annotation.</text>
</comment>
<evidence type="ECO:0000313" key="6">
    <source>
        <dbReference type="EMBL" id="CAK1544127.1"/>
    </source>
</evidence>
<evidence type="ECO:0000256" key="4">
    <source>
        <dbReference type="SAM" id="SignalP"/>
    </source>
</evidence>
<protein>
    <recommendedName>
        <fullName evidence="5">CUB domain-containing protein</fullName>
    </recommendedName>
</protein>
<dbReference type="PANTHER" id="PTHR24251">
    <property type="entry name" value="OVOCHYMASE-RELATED"/>
    <property type="match status" value="1"/>
</dbReference>
<evidence type="ECO:0000259" key="5">
    <source>
        <dbReference type="PROSITE" id="PS01180"/>
    </source>
</evidence>
<dbReference type="CDD" id="cd00041">
    <property type="entry name" value="CUB"/>
    <property type="match status" value="1"/>
</dbReference>
<organism evidence="6 7">
    <name type="scientific">Leptosia nina</name>
    <dbReference type="NCBI Taxonomy" id="320188"/>
    <lineage>
        <taxon>Eukaryota</taxon>
        <taxon>Metazoa</taxon>
        <taxon>Ecdysozoa</taxon>
        <taxon>Arthropoda</taxon>
        <taxon>Hexapoda</taxon>
        <taxon>Insecta</taxon>
        <taxon>Pterygota</taxon>
        <taxon>Neoptera</taxon>
        <taxon>Endopterygota</taxon>
        <taxon>Lepidoptera</taxon>
        <taxon>Glossata</taxon>
        <taxon>Ditrysia</taxon>
        <taxon>Papilionoidea</taxon>
        <taxon>Pieridae</taxon>
        <taxon>Pierinae</taxon>
        <taxon>Leptosia</taxon>
    </lineage>
</organism>
<dbReference type="Gene3D" id="2.60.120.290">
    <property type="entry name" value="Spermadhesin, CUB domain"/>
    <property type="match status" value="1"/>
</dbReference>
<reference evidence="6 7" key="1">
    <citation type="submission" date="2023-11" db="EMBL/GenBank/DDBJ databases">
        <authorList>
            <person name="Okamura Y."/>
        </authorList>
    </citation>
    <scope>NUCLEOTIDE SEQUENCE [LARGE SCALE GENOMIC DNA]</scope>
</reference>
<evidence type="ECO:0000313" key="7">
    <source>
        <dbReference type="Proteomes" id="UP001497472"/>
    </source>
</evidence>
<dbReference type="SMART" id="SM00042">
    <property type="entry name" value="CUB"/>
    <property type="match status" value="1"/>
</dbReference>
<name>A0AAV1J6H4_9NEOP</name>
<feature type="domain" description="CUB" evidence="5">
    <location>
        <begin position="33"/>
        <end position="166"/>
    </location>
</feature>
<dbReference type="Proteomes" id="UP001497472">
    <property type="component" value="Unassembled WGS sequence"/>
</dbReference>
<accession>A0AAV1J6H4</accession>
<dbReference type="InterPro" id="IPR000859">
    <property type="entry name" value="CUB_dom"/>
</dbReference>
<keyword evidence="7" id="KW-1185">Reference proteome</keyword>
<evidence type="ECO:0000256" key="3">
    <source>
        <dbReference type="PROSITE-ProRule" id="PRU00059"/>
    </source>
</evidence>
<dbReference type="PROSITE" id="PS01180">
    <property type="entry name" value="CUB"/>
    <property type="match status" value="1"/>
</dbReference>
<feature type="signal peptide" evidence="4">
    <location>
        <begin position="1"/>
        <end position="28"/>
    </location>
</feature>
<dbReference type="EMBL" id="CAVLEF010000005">
    <property type="protein sequence ID" value="CAK1544127.1"/>
    <property type="molecule type" value="Genomic_DNA"/>
</dbReference>
<comment type="caution">
    <text evidence="6">The sequence shown here is derived from an EMBL/GenBank/DDBJ whole genome shotgun (WGS) entry which is preliminary data.</text>
</comment>
<evidence type="ECO:0000256" key="2">
    <source>
        <dbReference type="ARBA" id="ARBA00023157"/>
    </source>
</evidence>
<dbReference type="AlphaFoldDB" id="A0AAV1J6H4"/>
<feature type="chain" id="PRO_5043718319" description="CUB domain-containing protein" evidence="4">
    <location>
        <begin position="29"/>
        <end position="203"/>
    </location>
</feature>
<dbReference type="Pfam" id="PF00431">
    <property type="entry name" value="CUB"/>
    <property type="match status" value="1"/>
</dbReference>
<keyword evidence="2" id="KW-1015">Disulfide bond</keyword>
<dbReference type="InterPro" id="IPR035914">
    <property type="entry name" value="Sperma_CUB_dom_sf"/>
</dbReference>
<gene>
    <name evidence="6" type="ORF">LNINA_LOCUS3898</name>
</gene>
<sequence length="203" mass="22206">MVVRNSVMQLSATLIALLSIRVADEGHAVNPSCSCIRFSADGRGGVERGTFSSPDYPRPYPRALCLLYTFLAQPHQIVELVFSEFDVYKEHLDCSRGDYIKVYWEVQGPGPPGAINERSGWAKQLCGGRADIPPALYSPGQSLVIEFHTGARQNNATGFLGTYSFIDKLPEEIQVGPLIHQSDPSDINVGDQTRIGVKPGIND</sequence>
<dbReference type="SUPFAM" id="SSF49854">
    <property type="entry name" value="Spermadhesin, CUB domain"/>
    <property type="match status" value="1"/>
</dbReference>
<keyword evidence="4" id="KW-0732">Signal</keyword>
<evidence type="ECO:0000256" key="1">
    <source>
        <dbReference type="ARBA" id="ARBA00022737"/>
    </source>
</evidence>
<proteinExistence type="predicted"/>
<keyword evidence="1" id="KW-0677">Repeat</keyword>